<dbReference type="Pfam" id="PF10437">
    <property type="entry name" value="Lip_prot_lig_C"/>
    <property type="match status" value="1"/>
</dbReference>
<keyword evidence="5" id="KW-0547">Nucleotide-binding</keyword>
<evidence type="ECO:0000256" key="3">
    <source>
        <dbReference type="ARBA" id="ARBA00012367"/>
    </source>
</evidence>
<sequence>MYYVIMPSQDIRRNLATEQYLLNQRTFDEPLVLFYIQKPCVIVGRNQNVRAEVDLKYAKEHQVMITRRLSGGGAVYDDLGNLSFSFVVNADHASFGNFKLFTQPIIEALHEMGATGAEVSGRNDLMIDGKKFSGNAMYTKNKKMYSHGTLMLDVDLDEVSRVLTVSEKKLASKGTKSVRSRVTNLKPYLAKEYQDITTEAFRDKLLLHLFSADTMEAIQTHEYKLTQADEQAIDQLVADIYANDAWIFGEEPKYTIKREEKFKGGLIEANISIEKDRITAITIYGDYFSQKDTQEVADLLIGCKYAPEAIKQVLAPIRIDDYFANVTKEEFVQLLVD</sequence>
<evidence type="ECO:0000256" key="4">
    <source>
        <dbReference type="ARBA" id="ARBA00022598"/>
    </source>
</evidence>
<dbReference type="RefSeq" id="WP_086278343.1">
    <property type="nucleotide sequence ID" value="NZ_CP147248.1"/>
</dbReference>
<dbReference type="InterPro" id="IPR004143">
    <property type="entry name" value="BPL_LPL_catalytic"/>
</dbReference>
<dbReference type="InterPro" id="IPR045864">
    <property type="entry name" value="aa-tRNA-synth_II/BPL/LPL"/>
</dbReference>
<dbReference type="NCBIfam" id="TIGR00545">
    <property type="entry name" value="lipoyltrans"/>
    <property type="match status" value="1"/>
</dbReference>
<comment type="catalytic activity">
    <reaction evidence="7">
        <text>L-lysyl-[lipoyl-carrier protein] + (R)-lipoate + ATP = N(6)-[(R)-lipoyl]-L-lysyl-[lipoyl-carrier protein] + AMP + diphosphate + H(+)</text>
        <dbReference type="Rhea" id="RHEA:49288"/>
        <dbReference type="Rhea" id="RHEA-COMP:10500"/>
        <dbReference type="Rhea" id="RHEA-COMP:10502"/>
        <dbReference type="ChEBI" id="CHEBI:15378"/>
        <dbReference type="ChEBI" id="CHEBI:29969"/>
        <dbReference type="ChEBI" id="CHEBI:30616"/>
        <dbReference type="ChEBI" id="CHEBI:33019"/>
        <dbReference type="ChEBI" id="CHEBI:83088"/>
        <dbReference type="ChEBI" id="CHEBI:83099"/>
        <dbReference type="ChEBI" id="CHEBI:456215"/>
        <dbReference type="EC" id="6.3.1.20"/>
    </reaction>
</comment>
<keyword evidence="6" id="KW-0067">ATP-binding</keyword>
<dbReference type="CDD" id="cd16443">
    <property type="entry name" value="LplA"/>
    <property type="match status" value="1"/>
</dbReference>
<feature type="domain" description="BPL/LPL catalytic" evidence="8">
    <location>
        <begin position="26"/>
        <end position="209"/>
    </location>
</feature>
<reference evidence="10" key="1">
    <citation type="submission" date="2017-05" db="EMBL/GenBank/DDBJ databases">
        <title>The Genome Sequence of EEnterococcus faecalis 9F2_4866.</title>
        <authorList>
            <consortium name="The Broad Institute Genomics Platform"/>
            <consortium name="The Broad Institute Genomic Center for Infectious Diseases"/>
            <person name="Earl A."/>
            <person name="Manson A."/>
            <person name="Schwartman J."/>
            <person name="Gilmore M."/>
            <person name="Abouelleil A."/>
            <person name="Cao P."/>
            <person name="Chapman S."/>
            <person name="Cusick C."/>
            <person name="Shea T."/>
            <person name="Young S."/>
            <person name="Neafsey D."/>
            <person name="Nusbaum C."/>
            <person name="Birren B."/>
        </authorList>
    </citation>
    <scope>NUCLEOTIDE SEQUENCE [LARGE SCALE GENOMIC DNA]</scope>
    <source>
        <strain evidence="10">12C11_DIV0727</strain>
    </source>
</reference>
<evidence type="ECO:0000313" key="10">
    <source>
        <dbReference type="Proteomes" id="UP000195080"/>
    </source>
</evidence>
<evidence type="ECO:0000313" key="9">
    <source>
        <dbReference type="EMBL" id="WYJ86666.1"/>
    </source>
</evidence>
<accession>A0ABZ2T5N5</accession>
<dbReference type="Pfam" id="PF21948">
    <property type="entry name" value="LplA-B_cat"/>
    <property type="match status" value="1"/>
</dbReference>
<dbReference type="InterPro" id="IPR004562">
    <property type="entry name" value="LipoylTrfase_LipoateP_Ligase"/>
</dbReference>
<dbReference type="PANTHER" id="PTHR12561">
    <property type="entry name" value="LIPOATE-PROTEIN LIGASE"/>
    <property type="match status" value="1"/>
</dbReference>
<dbReference type="GO" id="GO:0016874">
    <property type="term" value="F:ligase activity"/>
    <property type="evidence" value="ECO:0007669"/>
    <property type="project" value="UniProtKB-KW"/>
</dbReference>
<dbReference type="EC" id="6.3.1.20" evidence="3"/>
<dbReference type="Proteomes" id="UP000195080">
    <property type="component" value="Chromosome"/>
</dbReference>
<organism evidence="9 10">
    <name type="scientific">Candidatus Enterococcus lemimoniae</name>
    <dbReference type="NCBI Taxonomy" id="1834167"/>
    <lineage>
        <taxon>Bacteria</taxon>
        <taxon>Bacillati</taxon>
        <taxon>Bacillota</taxon>
        <taxon>Bacilli</taxon>
        <taxon>Lactobacillales</taxon>
        <taxon>Enterococcaceae</taxon>
        <taxon>Enterococcus</taxon>
    </lineage>
</organism>
<dbReference type="SUPFAM" id="SSF82649">
    <property type="entry name" value="SufE/NifU"/>
    <property type="match status" value="1"/>
</dbReference>
<evidence type="ECO:0000256" key="2">
    <source>
        <dbReference type="ARBA" id="ARBA00005124"/>
    </source>
</evidence>
<dbReference type="InterPro" id="IPR019491">
    <property type="entry name" value="Lipoate_protein_ligase_C"/>
</dbReference>
<name>A0ABZ2T5N5_9ENTE</name>
<dbReference type="Gene3D" id="3.30.930.10">
    <property type="entry name" value="Bira Bifunctional Protein, Domain 2"/>
    <property type="match status" value="1"/>
</dbReference>
<evidence type="ECO:0000256" key="6">
    <source>
        <dbReference type="ARBA" id="ARBA00022840"/>
    </source>
</evidence>
<dbReference type="EMBL" id="CP147248">
    <property type="protein sequence ID" value="WYJ86666.1"/>
    <property type="molecule type" value="Genomic_DNA"/>
</dbReference>
<evidence type="ECO:0000259" key="8">
    <source>
        <dbReference type="PROSITE" id="PS51733"/>
    </source>
</evidence>
<keyword evidence="10" id="KW-1185">Reference proteome</keyword>
<dbReference type="PANTHER" id="PTHR12561:SF3">
    <property type="entry name" value="LIPOYLTRANSFERASE 1, MITOCHONDRIAL"/>
    <property type="match status" value="1"/>
</dbReference>
<comment type="pathway">
    <text evidence="2">Protein modification; protein lipoylation via exogenous pathway; protein N(6)-(lipoyl)lysine from lipoate: step 1/2.</text>
</comment>
<comment type="pathway">
    <text evidence="1">Protein modification; protein lipoylation via exogenous pathway; protein N(6)-(lipoyl)lysine from lipoate: step 2/2.</text>
</comment>
<dbReference type="SUPFAM" id="SSF55681">
    <property type="entry name" value="Class II aaRS and biotin synthetases"/>
    <property type="match status" value="1"/>
</dbReference>
<keyword evidence="4 9" id="KW-0436">Ligase</keyword>
<proteinExistence type="predicted"/>
<dbReference type="Gene3D" id="3.30.390.50">
    <property type="entry name" value="CO dehydrogenase flavoprotein, C-terminal domain"/>
    <property type="match status" value="1"/>
</dbReference>
<gene>
    <name evidence="9" type="ORF">A5866_001750</name>
</gene>
<evidence type="ECO:0000256" key="7">
    <source>
        <dbReference type="ARBA" id="ARBA00048037"/>
    </source>
</evidence>
<evidence type="ECO:0000256" key="5">
    <source>
        <dbReference type="ARBA" id="ARBA00022741"/>
    </source>
</evidence>
<protein>
    <recommendedName>
        <fullName evidence="3">lipoate--protein ligase</fullName>
        <ecNumber evidence="3">6.3.1.20</ecNumber>
    </recommendedName>
</protein>
<dbReference type="PROSITE" id="PS51733">
    <property type="entry name" value="BPL_LPL_CATALYTIC"/>
    <property type="match status" value="1"/>
</dbReference>
<reference evidence="9 10" key="2">
    <citation type="submission" date="2024-03" db="EMBL/GenBank/DDBJ databases">
        <title>The Genome Sequence of Enterococcus sp. DIV0727d.</title>
        <authorList>
            <consortium name="The Broad Institute Genomics Platform"/>
            <consortium name="The Broad Institute Microbial Omics Core"/>
            <consortium name="The Broad Institute Genomic Center for Infectious Diseases"/>
            <person name="Earl A."/>
            <person name="Manson A."/>
            <person name="Gilmore M."/>
            <person name="Schwartman J."/>
            <person name="Shea T."/>
            <person name="Abouelleil A."/>
            <person name="Cao P."/>
            <person name="Chapman S."/>
            <person name="Cusick C."/>
            <person name="Young S."/>
            <person name="Neafsey D."/>
            <person name="Nusbaum C."/>
            <person name="Birren B."/>
        </authorList>
    </citation>
    <scope>NUCLEOTIDE SEQUENCE [LARGE SCALE GENOMIC DNA]</scope>
    <source>
        <strain evidence="9 10">12C11_DIV0727</strain>
    </source>
</reference>
<evidence type="ECO:0000256" key="1">
    <source>
        <dbReference type="ARBA" id="ARBA00005085"/>
    </source>
</evidence>